<dbReference type="InterPro" id="IPR035965">
    <property type="entry name" value="PAS-like_dom_sf"/>
</dbReference>
<dbReference type="PROSITE" id="PS50112">
    <property type="entry name" value="PAS"/>
    <property type="match status" value="1"/>
</dbReference>
<dbReference type="GO" id="GO:0004197">
    <property type="term" value="F:cysteine-type endopeptidase activity"/>
    <property type="evidence" value="ECO:0007669"/>
    <property type="project" value="InterPro"/>
</dbReference>
<dbReference type="Proteomes" id="UP000276379">
    <property type="component" value="Unassembled WGS sequence"/>
</dbReference>
<dbReference type="Pfam" id="PF00656">
    <property type="entry name" value="Peptidase_C14"/>
    <property type="match status" value="1"/>
</dbReference>
<evidence type="ECO:0000313" key="4">
    <source>
        <dbReference type="EMBL" id="RRQ83761.1"/>
    </source>
</evidence>
<dbReference type="AlphaFoldDB" id="A0A426S2M3"/>
<feature type="region of interest" description="Disordered" evidence="2">
    <location>
        <begin position="1"/>
        <end position="29"/>
    </location>
</feature>
<protein>
    <submittedName>
        <fullName evidence="4">Histidine kinase</fullName>
    </submittedName>
</protein>
<dbReference type="NCBIfam" id="TIGR00229">
    <property type="entry name" value="sensory_box"/>
    <property type="match status" value="1"/>
</dbReference>
<keyword evidence="5" id="KW-1185">Reference proteome</keyword>
<dbReference type="CDD" id="cd00130">
    <property type="entry name" value="PAS"/>
    <property type="match status" value="1"/>
</dbReference>
<evidence type="ECO:0000259" key="3">
    <source>
        <dbReference type="PROSITE" id="PS50112"/>
    </source>
</evidence>
<evidence type="ECO:0000313" key="5">
    <source>
        <dbReference type="Proteomes" id="UP000276379"/>
    </source>
</evidence>
<keyword evidence="4" id="KW-0808">Transferase</keyword>
<dbReference type="InterPro" id="IPR003018">
    <property type="entry name" value="GAF"/>
</dbReference>
<dbReference type="SMART" id="SM00091">
    <property type="entry name" value="PAS"/>
    <property type="match status" value="1"/>
</dbReference>
<dbReference type="GO" id="GO:0006355">
    <property type="term" value="P:regulation of DNA-templated transcription"/>
    <property type="evidence" value="ECO:0007669"/>
    <property type="project" value="InterPro"/>
</dbReference>
<dbReference type="GO" id="GO:0006508">
    <property type="term" value="P:proteolysis"/>
    <property type="evidence" value="ECO:0007669"/>
    <property type="project" value="InterPro"/>
</dbReference>
<dbReference type="NCBIfam" id="NF047832">
    <property type="entry name" value="caspase_w_EACC1"/>
    <property type="match status" value="1"/>
</dbReference>
<evidence type="ECO:0000256" key="2">
    <source>
        <dbReference type="SAM" id="MobiDB-lite"/>
    </source>
</evidence>
<dbReference type="InterPro" id="IPR052155">
    <property type="entry name" value="Biofilm_reg_signaling"/>
</dbReference>
<sequence>MTETPGPAVRTAGPKNKTTAPKSKGTDVAIPPDPATSRAVLIGVGAFDMLPGLPAVEKGVRTLADLFAQQGIWGLPPENCHVVLDPRTPRQLSKAVADAAEAAKDTLLVYYAGHGLIESRTGQLHLAVGDSDRMSVHDTAVPYEWIRRSIEHSTAARRILIADCCYSARTFGIQSAGAELEVEGTFLLAAAAENAVALSPPGEPFTAFTGELIRLIKDGVLEGGEFLDLDTIYQRLRVELGLKALPEPHRLCRDGLGKAPFLRNTAFRAVDANPQRGWDNWTAAQTSDGYDAESTTTETEPYVRLASLRSLLDQLITQVSPAQSLADTLQSVADGVVAGLGYELAAVNLVRPDGDLVVAATSGSPATGALITGRVGSRASWERRLTMGEGWGSLRFIPYTEGWVLDNDDVPQLFTDGPLPQFDDAWHPADRLFAPMYLPREREGELLGVISVDRPRNGRHPGAWGQEALQVYAAHAAVAISNAQLRGNMQRALVRLEREQQALRASEESFRQAFEYAPSGMAISEMGGEQHGRFLRTNDALCRLLGRPASTMRRYSFSDLVHPEDIGTLLRASAEGGRAELRLGRRDGSFVWVSMRNSVVADTADGPRYLLTHVEDIEGHRPPGTLETAP</sequence>
<reference evidence="4 5" key="1">
    <citation type="submission" date="2017-10" db="EMBL/GenBank/DDBJ databases">
        <title>Draft genome of actinobacteria isolated from guarana (Paullinia cupana (Mart.) Ducke.</title>
        <authorList>
            <person name="Siqueira K.A."/>
            <person name="Liotti R.G."/>
            <person name="Mendes T.A."/>
            <person name="Soares M.A."/>
        </authorList>
    </citation>
    <scope>NUCLEOTIDE SEQUENCE [LARGE SCALE GENOMIC DNA]</scope>
    <source>
        <strain evidence="4 5">199</strain>
    </source>
</reference>
<dbReference type="Gene3D" id="3.40.50.1460">
    <property type="match status" value="1"/>
</dbReference>
<dbReference type="InterPro" id="IPR029030">
    <property type="entry name" value="Caspase-like_dom_sf"/>
</dbReference>
<dbReference type="Gene3D" id="3.30.450.40">
    <property type="match status" value="1"/>
</dbReference>
<organism evidence="4 5">
    <name type="scientific">Streptomyces griseofuscus</name>
    <dbReference type="NCBI Taxonomy" id="146922"/>
    <lineage>
        <taxon>Bacteria</taxon>
        <taxon>Bacillati</taxon>
        <taxon>Actinomycetota</taxon>
        <taxon>Actinomycetes</taxon>
        <taxon>Kitasatosporales</taxon>
        <taxon>Streptomycetaceae</taxon>
        <taxon>Streptomyces</taxon>
    </lineage>
</organism>
<keyword evidence="4" id="KW-0418">Kinase</keyword>
<dbReference type="InterPro" id="IPR013767">
    <property type="entry name" value="PAS_fold"/>
</dbReference>
<dbReference type="InterPro" id="IPR011600">
    <property type="entry name" value="Pept_C14_caspase"/>
</dbReference>
<dbReference type="InterPro" id="IPR029016">
    <property type="entry name" value="GAF-like_dom_sf"/>
</dbReference>
<dbReference type="EMBL" id="PDES01000011">
    <property type="protein sequence ID" value="RRQ83761.1"/>
    <property type="molecule type" value="Genomic_DNA"/>
</dbReference>
<proteinExistence type="predicted"/>
<name>A0A426S2M3_9ACTN</name>
<dbReference type="GO" id="GO:0016301">
    <property type="term" value="F:kinase activity"/>
    <property type="evidence" value="ECO:0007669"/>
    <property type="project" value="UniProtKB-KW"/>
</dbReference>
<dbReference type="PANTHER" id="PTHR44757:SF2">
    <property type="entry name" value="BIOFILM ARCHITECTURE MAINTENANCE PROTEIN MBAA"/>
    <property type="match status" value="1"/>
</dbReference>
<comment type="caution">
    <text evidence="4">The sequence shown here is derived from an EMBL/GenBank/DDBJ whole genome shotgun (WGS) entry which is preliminary data.</text>
</comment>
<dbReference type="InterPro" id="IPR000014">
    <property type="entry name" value="PAS"/>
</dbReference>
<dbReference type="PANTHER" id="PTHR44757">
    <property type="entry name" value="DIGUANYLATE CYCLASE DGCP"/>
    <property type="match status" value="1"/>
</dbReference>
<dbReference type="Pfam" id="PF00989">
    <property type="entry name" value="PAS"/>
    <property type="match status" value="1"/>
</dbReference>
<keyword evidence="1" id="KW-0175">Coiled coil</keyword>
<dbReference type="SUPFAM" id="SSF55781">
    <property type="entry name" value="GAF domain-like"/>
    <property type="match status" value="1"/>
</dbReference>
<dbReference type="SUPFAM" id="SSF52129">
    <property type="entry name" value="Caspase-like"/>
    <property type="match status" value="1"/>
</dbReference>
<feature type="domain" description="PAS" evidence="3">
    <location>
        <begin position="506"/>
        <end position="565"/>
    </location>
</feature>
<dbReference type="Gene3D" id="3.30.450.20">
    <property type="entry name" value="PAS domain"/>
    <property type="match status" value="1"/>
</dbReference>
<dbReference type="SMART" id="SM00065">
    <property type="entry name" value="GAF"/>
    <property type="match status" value="1"/>
</dbReference>
<accession>A0A426S2M3</accession>
<dbReference type="SUPFAM" id="SSF55785">
    <property type="entry name" value="PYP-like sensor domain (PAS domain)"/>
    <property type="match status" value="1"/>
</dbReference>
<gene>
    <name evidence="4" type="ORF">CQW44_25415</name>
</gene>
<evidence type="ECO:0000256" key="1">
    <source>
        <dbReference type="SAM" id="Coils"/>
    </source>
</evidence>
<feature type="coiled-coil region" evidence="1">
    <location>
        <begin position="482"/>
        <end position="509"/>
    </location>
</feature>